<comment type="caution">
    <text evidence="8">The sequence shown here is derived from an EMBL/GenBank/DDBJ whole genome shotgun (WGS) entry which is preliminary data.</text>
</comment>
<dbReference type="GO" id="GO:0046872">
    <property type="term" value="F:metal ion binding"/>
    <property type="evidence" value="ECO:0007669"/>
    <property type="project" value="UniProtKB-KW"/>
</dbReference>
<accession>A0A940MMP3</accession>
<evidence type="ECO:0000256" key="2">
    <source>
        <dbReference type="ARBA" id="ARBA00022723"/>
    </source>
</evidence>
<reference evidence="8" key="1">
    <citation type="submission" date="2021-03" db="EMBL/GenBank/DDBJ databases">
        <title>Sagittula salina sp. nov. strain M10.9X isolated from the marine waste.</title>
        <authorList>
            <person name="Satari L."/>
            <person name="Molina-Menor E."/>
            <person name="Vidal-Verdu A."/>
            <person name="Pascual J."/>
            <person name="Pereto J."/>
            <person name="Porcar M."/>
        </authorList>
    </citation>
    <scope>NUCLEOTIDE SEQUENCE</scope>
    <source>
        <strain evidence="8">M10.9X</strain>
    </source>
</reference>
<dbReference type="Pfam" id="PF02872">
    <property type="entry name" value="5_nucleotid_C"/>
    <property type="match status" value="1"/>
</dbReference>
<dbReference type="PROSITE" id="PS51318">
    <property type="entry name" value="TAT"/>
    <property type="match status" value="1"/>
</dbReference>
<evidence type="ECO:0000259" key="6">
    <source>
        <dbReference type="Pfam" id="PF00149"/>
    </source>
</evidence>
<dbReference type="CDD" id="cd07410">
    <property type="entry name" value="MPP_CpdB_N"/>
    <property type="match status" value="1"/>
</dbReference>
<dbReference type="Proteomes" id="UP000675940">
    <property type="component" value="Unassembled WGS sequence"/>
</dbReference>
<name>A0A940MMP3_9RHOB</name>
<proteinExistence type="inferred from homology"/>
<dbReference type="GO" id="GO:0016787">
    <property type="term" value="F:hydrolase activity"/>
    <property type="evidence" value="ECO:0007669"/>
    <property type="project" value="UniProtKB-KW"/>
</dbReference>
<dbReference type="InterPro" id="IPR006179">
    <property type="entry name" value="5_nucleotidase/apyrase"/>
</dbReference>
<dbReference type="GO" id="GO:0000166">
    <property type="term" value="F:nucleotide binding"/>
    <property type="evidence" value="ECO:0007669"/>
    <property type="project" value="UniProtKB-KW"/>
</dbReference>
<dbReference type="Pfam" id="PF00149">
    <property type="entry name" value="Metallophos"/>
    <property type="match status" value="1"/>
</dbReference>
<dbReference type="AlphaFoldDB" id="A0A940MMP3"/>
<evidence type="ECO:0000256" key="1">
    <source>
        <dbReference type="ARBA" id="ARBA00006654"/>
    </source>
</evidence>
<dbReference type="Gene3D" id="3.90.780.10">
    <property type="entry name" value="5'-Nucleotidase, C-terminal domain"/>
    <property type="match status" value="1"/>
</dbReference>
<dbReference type="EMBL" id="JAGISH010000004">
    <property type="protein sequence ID" value="MBP0482535.1"/>
    <property type="molecule type" value="Genomic_DNA"/>
</dbReference>
<evidence type="ECO:0000313" key="9">
    <source>
        <dbReference type="Proteomes" id="UP000675940"/>
    </source>
</evidence>
<organism evidence="8 9">
    <name type="scientific">Sagittula salina</name>
    <dbReference type="NCBI Taxonomy" id="2820268"/>
    <lineage>
        <taxon>Bacteria</taxon>
        <taxon>Pseudomonadati</taxon>
        <taxon>Pseudomonadota</taxon>
        <taxon>Alphaproteobacteria</taxon>
        <taxon>Rhodobacterales</taxon>
        <taxon>Roseobacteraceae</taxon>
        <taxon>Sagittula</taxon>
    </lineage>
</organism>
<comment type="similarity">
    <text evidence="1 5">Belongs to the 5'-nucleotidase family.</text>
</comment>
<evidence type="ECO:0000313" key="8">
    <source>
        <dbReference type="EMBL" id="MBP0482535.1"/>
    </source>
</evidence>
<keyword evidence="5" id="KW-0378">Hydrolase</keyword>
<dbReference type="SUPFAM" id="SSF55816">
    <property type="entry name" value="5'-nucleotidase (syn. UDP-sugar hydrolase), C-terminal domain"/>
    <property type="match status" value="1"/>
</dbReference>
<dbReference type="PANTHER" id="PTHR11575">
    <property type="entry name" value="5'-NUCLEOTIDASE-RELATED"/>
    <property type="match status" value="1"/>
</dbReference>
<feature type="domain" description="5'-Nucleotidase C-terminal" evidence="7">
    <location>
        <begin position="442"/>
        <end position="571"/>
    </location>
</feature>
<protein>
    <submittedName>
        <fullName evidence="8">Bifunctional 2',3'-cyclic-nucleotide 2'-phosphodiesterase/3'-nucleotidase</fullName>
    </submittedName>
</protein>
<evidence type="ECO:0000256" key="3">
    <source>
        <dbReference type="ARBA" id="ARBA00022729"/>
    </source>
</evidence>
<evidence type="ECO:0000256" key="5">
    <source>
        <dbReference type="RuleBase" id="RU362119"/>
    </source>
</evidence>
<dbReference type="SUPFAM" id="SSF56300">
    <property type="entry name" value="Metallo-dependent phosphatases"/>
    <property type="match status" value="1"/>
</dbReference>
<feature type="signal peptide" evidence="5">
    <location>
        <begin position="1"/>
        <end position="30"/>
    </location>
</feature>
<keyword evidence="3 5" id="KW-0732">Signal</keyword>
<evidence type="ECO:0000256" key="4">
    <source>
        <dbReference type="ARBA" id="ARBA00022741"/>
    </source>
</evidence>
<feature type="domain" description="Calcineurin-like phosphoesterase" evidence="6">
    <location>
        <begin position="37"/>
        <end position="278"/>
    </location>
</feature>
<dbReference type="InterPro" id="IPR006311">
    <property type="entry name" value="TAT_signal"/>
</dbReference>
<dbReference type="InterPro" id="IPR041827">
    <property type="entry name" value="CpdB_N"/>
</dbReference>
<sequence>MTQTFNRRQFLATTTSGAALIALHPYSANAQTNQAHLRILETTDLHVHVWPYDYYSDKPVDTVGLSRTASLIDAIRAEATNTLTLDNGDFLQGNPMGDYIAYERGMKEGDLHPVITALNTLKIDAGTIGNHEFNYGLDFLMKSAAGADYPLVLANIVKGEGTDPTKDETLFKPYVILERQLTDGAGNSHPIKVGVIGFTPPQVMNWDRKHLEGNVTARDIVATAQAYVPQMREEGAEIIIALSHSGIGSADHVDGMENASVPLAAVDGVDALLTGHSHLVFPSPTYADYAAVDAEKGTIHGKPAVMGGFWGSHMGLIDLLLERDGNSWTVVSATTEARPISQRNEDRSITPLVEDYAPVLEATKAEHEATLEYVRRAVGKTDAPLYSYFALVADDPSVQIVSNAQEWYIKQMLEGTEYEGLPILSAAAPFKAGGRGGPEYYTDVAKGDVAIKNVADLYLYPNTVRAVKITGAQVKDWLERSAGMFNQVEPGAEDAVLLNPDFPSYNFDVMDGVTYQIDLSQPSMFGPKGELENPEASRIVNLQYAGKPIDPAQEFIVATNNYRAGGGGSFPGAMGDTIVFEGPDTNRDVIVRYIVEQGTISPSADANWSFAPMDKDTTVLFETGPKARDYMADVKGVSMEDAGEASDGFAAFRIKL</sequence>
<gene>
    <name evidence="8" type="ORF">J5474_08535</name>
</gene>
<dbReference type="InterPro" id="IPR029052">
    <property type="entry name" value="Metallo-depent_PP-like"/>
</dbReference>
<dbReference type="GO" id="GO:0009166">
    <property type="term" value="P:nucleotide catabolic process"/>
    <property type="evidence" value="ECO:0007669"/>
    <property type="project" value="InterPro"/>
</dbReference>
<dbReference type="PRINTS" id="PR01607">
    <property type="entry name" value="APYRASEFAMLY"/>
</dbReference>
<dbReference type="NCBIfam" id="NF006938">
    <property type="entry name" value="PRK09420.1"/>
    <property type="match status" value="1"/>
</dbReference>
<keyword evidence="2" id="KW-0479">Metal-binding</keyword>
<evidence type="ECO:0000259" key="7">
    <source>
        <dbReference type="Pfam" id="PF02872"/>
    </source>
</evidence>
<feature type="chain" id="PRO_5038172397" evidence="5">
    <location>
        <begin position="31"/>
        <end position="656"/>
    </location>
</feature>
<dbReference type="InterPro" id="IPR036907">
    <property type="entry name" value="5'-Nucleotdase_C_sf"/>
</dbReference>
<dbReference type="Gene3D" id="3.60.21.10">
    <property type="match status" value="1"/>
</dbReference>
<keyword evidence="9" id="KW-1185">Reference proteome</keyword>
<dbReference type="InterPro" id="IPR004843">
    <property type="entry name" value="Calcineurin-like_PHP"/>
</dbReference>
<dbReference type="PANTHER" id="PTHR11575:SF6">
    <property type="entry name" value="2',3'-CYCLIC-NUCLEOTIDE 2'-PHOSPHODIESTERASE_3'-NUCLEOTIDASE"/>
    <property type="match status" value="1"/>
</dbReference>
<dbReference type="GO" id="GO:0030288">
    <property type="term" value="C:outer membrane-bounded periplasmic space"/>
    <property type="evidence" value="ECO:0007669"/>
    <property type="project" value="TreeGrafter"/>
</dbReference>
<dbReference type="RefSeq" id="WP_209360440.1">
    <property type="nucleotide sequence ID" value="NZ_JAGISH010000004.1"/>
</dbReference>
<dbReference type="InterPro" id="IPR008334">
    <property type="entry name" value="5'-Nucleotdase_C"/>
</dbReference>
<keyword evidence="4 5" id="KW-0547">Nucleotide-binding</keyword>